<dbReference type="Gene3D" id="3.40.50.720">
    <property type="entry name" value="NAD(P)-binding Rossmann-like Domain"/>
    <property type="match status" value="1"/>
</dbReference>
<evidence type="ECO:0000256" key="3">
    <source>
        <dbReference type="ARBA" id="ARBA00008178"/>
    </source>
</evidence>
<feature type="domain" description="NAD(P)-binding" evidence="8">
    <location>
        <begin position="9"/>
        <end position="330"/>
    </location>
</feature>
<evidence type="ECO:0000313" key="9">
    <source>
        <dbReference type="EMBL" id="AEQ20347.1"/>
    </source>
</evidence>
<comment type="similarity">
    <text evidence="3 7">Belongs to the NAD(P)-dependent epimerase/dehydratase family. dTDP-glucose dehydratase subfamily.</text>
</comment>
<dbReference type="InterPro" id="IPR016040">
    <property type="entry name" value="NAD(P)-bd_dom"/>
</dbReference>
<dbReference type="GO" id="GO:0009225">
    <property type="term" value="P:nucleotide-sugar metabolic process"/>
    <property type="evidence" value="ECO:0007669"/>
    <property type="project" value="InterPro"/>
</dbReference>
<evidence type="ECO:0000256" key="5">
    <source>
        <dbReference type="ARBA" id="ARBA00023027"/>
    </source>
</evidence>
<dbReference type="InterPro" id="IPR005888">
    <property type="entry name" value="dTDP_Gluc_deHydtase"/>
</dbReference>
<evidence type="ECO:0000256" key="7">
    <source>
        <dbReference type="RuleBase" id="RU004473"/>
    </source>
</evidence>
<dbReference type="GO" id="GO:0008460">
    <property type="term" value="F:dTDP-glucose 4,6-dehydratase activity"/>
    <property type="evidence" value="ECO:0007669"/>
    <property type="project" value="UniProtKB-EC"/>
</dbReference>
<organism evidence="9">
    <name type="scientific">uncultured bacterium CSL1</name>
    <dbReference type="NCBI Taxonomy" id="1091565"/>
    <lineage>
        <taxon>Bacteria</taxon>
        <taxon>environmental samples</taxon>
    </lineage>
</organism>
<dbReference type="CDD" id="cd05246">
    <property type="entry name" value="dTDP_GD_SDR_e"/>
    <property type="match status" value="1"/>
</dbReference>
<sequence>MTLSPQSLLVTGGAGFIGSCFVGQCVQQGLRVIVLDALTYAGHRENLAWIPASASGGSFELVEGDISDGALVSRLLREHAIEAVVNFAAESHVDNSISGPAAFIDTNIVGAYHLLEACRAYWNQLAPAPKAAFRFVQISTDEVYGSLGETGKFSEESPIQPNSPYSASKAAADLLARAWFHTYGFPTIVTHCTNNYGPRQYPEKVIPVMITCALAGKNLPVYGTGSNVRDWIHVEDHCAGVMLALTKGKPGEAYDLGGDSEVRNIELVKQICTILDALRPRADGQSYATQIHFVTDRLGHDQRYAIDDAKAQNELGFVRKHRFEPALKETVAWYLANEQWCATVRKKP</sequence>
<keyword evidence="5" id="KW-0520">NAD</keyword>
<dbReference type="AlphaFoldDB" id="G4WV95"/>
<dbReference type="SUPFAM" id="SSF51735">
    <property type="entry name" value="NAD(P)-binding Rossmann-fold domains"/>
    <property type="match status" value="1"/>
</dbReference>
<protein>
    <recommendedName>
        <fullName evidence="4 7">dTDP-glucose 4,6-dehydratase</fullName>
        <ecNumber evidence="4 7">4.2.1.46</ecNumber>
    </recommendedName>
</protein>
<evidence type="ECO:0000256" key="6">
    <source>
        <dbReference type="ARBA" id="ARBA00023239"/>
    </source>
</evidence>
<dbReference type="Pfam" id="PF16363">
    <property type="entry name" value="GDP_Man_Dehyd"/>
    <property type="match status" value="1"/>
</dbReference>
<evidence type="ECO:0000259" key="8">
    <source>
        <dbReference type="Pfam" id="PF16363"/>
    </source>
</evidence>
<dbReference type="EMBL" id="JF429407">
    <property type="protein sequence ID" value="AEQ20347.1"/>
    <property type="molecule type" value="Genomic_DNA"/>
</dbReference>
<dbReference type="NCBIfam" id="TIGR01181">
    <property type="entry name" value="dTDP_gluc_dehyt"/>
    <property type="match status" value="1"/>
</dbReference>
<dbReference type="Gene3D" id="3.90.25.10">
    <property type="entry name" value="UDP-galactose 4-epimerase, domain 1"/>
    <property type="match status" value="1"/>
</dbReference>
<dbReference type="EC" id="4.2.1.46" evidence="4 7"/>
<comment type="cofactor">
    <cofactor evidence="2 7">
        <name>NAD(+)</name>
        <dbReference type="ChEBI" id="CHEBI:57540"/>
    </cofactor>
</comment>
<dbReference type="InterPro" id="IPR036291">
    <property type="entry name" value="NAD(P)-bd_dom_sf"/>
</dbReference>
<keyword evidence="6 7" id="KW-0456">Lyase</keyword>
<dbReference type="PANTHER" id="PTHR43000">
    <property type="entry name" value="DTDP-D-GLUCOSE 4,6-DEHYDRATASE-RELATED"/>
    <property type="match status" value="1"/>
</dbReference>
<evidence type="ECO:0000256" key="1">
    <source>
        <dbReference type="ARBA" id="ARBA00001539"/>
    </source>
</evidence>
<proteinExistence type="inferred from homology"/>
<accession>G4WV95</accession>
<comment type="catalytic activity">
    <reaction evidence="1 7">
        <text>dTDP-alpha-D-glucose = dTDP-4-dehydro-6-deoxy-alpha-D-glucose + H2O</text>
        <dbReference type="Rhea" id="RHEA:17221"/>
        <dbReference type="ChEBI" id="CHEBI:15377"/>
        <dbReference type="ChEBI" id="CHEBI:57477"/>
        <dbReference type="ChEBI" id="CHEBI:57649"/>
        <dbReference type="EC" id="4.2.1.46"/>
    </reaction>
</comment>
<evidence type="ECO:0000256" key="4">
    <source>
        <dbReference type="ARBA" id="ARBA00011990"/>
    </source>
</evidence>
<reference evidence="9" key="1">
    <citation type="journal article" date="2011" name="J. Bacteriol.">
        <title>Long-chain N-acyl amino acid synthases are linked to the putative PEP-CTERM/exosortase protein-sorting system in Gram-negative bacteria.</title>
        <authorList>
            <person name="Craig J.W."/>
            <person name="Cherry M.A."/>
            <person name="Brady S.F."/>
        </authorList>
    </citation>
    <scope>NUCLEOTIDE SEQUENCE</scope>
</reference>
<evidence type="ECO:0000256" key="2">
    <source>
        <dbReference type="ARBA" id="ARBA00001911"/>
    </source>
</evidence>
<name>G4WV95_9BACT</name>